<organism evidence="2 3">
    <name type="scientific">Paractinoplanes brasiliensis</name>
    <dbReference type="NCBI Taxonomy" id="52695"/>
    <lineage>
        <taxon>Bacteria</taxon>
        <taxon>Bacillati</taxon>
        <taxon>Actinomycetota</taxon>
        <taxon>Actinomycetes</taxon>
        <taxon>Micromonosporales</taxon>
        <taxon>Micromonosporaceae</taxon>
        <taxon>Paractinoplanes</taxon>
    </lineage>
</organism>
<reference evidence="2 3" key="1">
    <citation type="submission" date="2019-03" db="EMBL/GenBank/DDBJ databases">
        <title>Sequencing the genomes of 1000 actinobacteria strains.</title>
        <authorList>
            <person name="Klenk H.-P."/>
        </authorList>
    </citation>
    <scope>NUCLEOTIDE SEQUENCE [LARGE SCALE GENOMIC DNA]</scope>
    <source>
        <strain evidence="2 3">DSM 43805</strain>
    </source>
</reference>
<comment type="caution">
    <text evidence="2">The sequence shown here is derived from an EMBL/GenBank/DDBJ whole genome shotgun (WGS) entry which is preliminary data.</text>
</comment>
<keyword evidence="3" id="KW-1185">Reference proteome</keyword>
<gene>
    <name evidence="2" type="ORF">C8E87_8442</name>
</gene>
<keyword evidence="1" id="KW-0732">Signal</keyword>
<dbReference type="PROSITE" id="PS51257">
    <property type="entry name" value="PROKAR_LIPOPROTEIN"/>
    <property type="match status" value="1"/>
</dbReference>
<dbReference type="RefSeq" id="WP_133878863.1">
    <property type="nucleotide sequence ID" value="NZ_BOMD01000048.1"/>
</dbReference>
<evidence type="ECO:0000313" key="2">
    <source>
        <dbReference type="EMBL" id="TDO32962.1"/>
    </source>
</evidence>
<dbReference type="Proteomes" id="UP000294901">
    <property type="component" value="Unassembled WGS sequence"/>
</dbReference>
<proteinExistence type="predicted"/>
<evidence type="ECO:0000256" key="1">
    <source>
        <dbReference type="SAM" id="SignalP"/>
    </source>
</evidence>
<dbReference type="OrthoDB" id="3394835at2"/>
<sequence>MRATRALAAATLTVTAVAGGCARPGTTAEPSVVAAVPWQQTYAEIIEQMSGTPQQRQAGTDRQWYAWQAALGECMAGMGAPFELPAHTTPPATPNSLITPGELLAFAPRRTDFGLAASMVALAEAGEQDNPALLKTAGADREAWVAAQNACAPATARTEDLAVPGSQARVAEALDLLLLDVQNRAAPSLGADYMTCMSREGVPVSEGVASEARIAALNKYPPLSAAGANNPSSVPGWTEALAFEKKAAAADWKCRGPQVPRVQVAVGDKLAVFAEEHRDELARVAADWARMPAERDAAKAAAMKVVTK</sequence>
<dbReference type="AlphaFoldDB" id="A0A4R6JBP8"/>
<protein>
    <recommendedName>
        <fullName evidence="4">Lipoprotein</fullName>
    </recommendedName>
</protein>
<name>A0A4R6JBP8_9ACTN</name>
<evidence type="ECO:0008006" key="4">
    <source>
        <dbReference type="Google" id="ProtNLM"/>
    </source>
</evidence>
<feature type="signal peptide" evidence="1">
    <location>
        <begin position="1"/>
        <end position="18"/>
    </location>
</feature>
<dbReference type="EMBL" id="SNWR01000002">
    <property type="protein sequence ID" value="TDO32962.1"/>
    <property type="molecule type" value="Genomic_DNA"/>
</dbReference>
<feature type="chain" id="PRO_5038357790" description="Lipoprotein" evidence="1">
    <location>
        <begin position="19"/>
        <end position="308"/>
    </location>
</feature>
<evidence type="ECO:0000313" key="3">
    <source>
        <dbReference type="Proteomes" id="UP000294901"/>
    </source>
</evidence>
<accession>A0A4R6JBP8</accession>